<dbReference type="SMART" id="SM01381">
    <property type="entry name" value="7TM_GPCR_Srsx"/>
    <property type="match status" value="1"/>
</dbReference>
<feature type="transmembrane region" description="Helical" evidence="16">
    <location>
        <begin position="74"/>
        <end position="99"/>
    </location>
</feature>
<feature type="transmembrane region" description="Helical" evidence="16">
    <location>
        <begin position="153"/>
        <end position="178"/>
    </location>
</feature>
<keyword evidence="4 14" id="KW-0812">Transmembrane</keyword>
<protein>
    <submittedName>
        <fullName evidence="19">Cholecystokinin receptor type A</fullName>
    </submittedName>
</protein>
<evidence type="ECO:0000256" key="13">
    <source>
        <dbReference type="ARBA" id="ARBA00023288"/>
    </source>
</evidence>
<keyword evidence="3" id="KW-1003">Cell membrane</keyword>
<evidence type="ECO:0000256" key="16">
    <source>
        <dbReference type="SAM" id="Phobius"/>
    </source>
</evidence>
<keyword evidence="5 16" id="KW-1133">Transmembrane helix</keyword>
<keyword evidence="13" id="KW-0449">Lipoprotein</keyword>
<evidence type="ECO:0000313" key="19">
    <source>
        <dbReference type="RefSeq" id="XP_018494335.2"/>
    </source>
</evidence>
<evidence type="ECO:0000256" key="5">
    <source>
        <dbReference type="ARBA" id="ARBA00022989"/>
    </source>
</evidence>
<feature type="transmembrane region" description="Helical" evidence="16">
    <location>
        <begin position="346"/>
        <end position="367"/>
    </location>
</feature>
<evidence type="ECO:0000256" key="14">
    <source>
        <dbReference type="RuleBase" id="RU000688"/>
    </source>
</evidence>
<keyword evidence="18" id="KW-1185">Reference proteome</keyword>
<evidence type="ECO:0000256" key="9">
    <source>
        <dbReference type="ARBA" id="ARBA00023157"/>
    </source>
</evidence>
<organism evidence="18 19">
    <name type="scientific">Galendromus occidentalis</name>
    <name type="common">western predatory mite</name>
    <dbReference type="NCBI Taxonomy" id="34638"/>
    <lineage>
        <taxon>Eukaryota</taxon>
        <taxon>Metazoa</taxon>
        <taxon>Ecdysozoa</taxon>
        <taxon>Arthropoda</taxon>
        <taxon>Chelicerata</taxon>
        <taxon>Arachnida</taxon>
        <taxon>Acari</taxon>
        <taxon>Parasitiformes</taxon>
        <taxon>Mesostigmata</taxon>
        <taxon>Gamasina</taxon>
        <taxon>Phytoseioidea</taxon>
        <taxon>Phytoseiidae</taxon>
        <taxon>Typhlodrominae</taxon>
        <taxon>Galendromus</taxon>
    </lineage>
</organism>
<keyword evidence="6 14" id="KW-0297">G-protein coupled receptor</keyword>
<accession>A0AAJ7L3B0</accession>
<feature type="transmembrane region" description="Helical" evidence="16">
    <location>
        <begin position="201"/>
        <end position="223"/>
    </location>
</feature>
<comment type="subcellular location">
    <subcellularLocation>
        <location evidence="1">Cell membrane</location>
        <topology evidence="1">Multi-pass membrane protein</topology>
    </subcellularLocation>
</comment>
<dbReference type="KEGG" id="goe:100900772"/>
<sequence>MAAVNHNRSFTSALIDPSSAVSTPEVVTEWLGVLTTYLLILSYISIFILGLIGNVLVIVTLTRNKRFKVPTNAFLLNLAVSDLLVGVFCMPFTLSGIVFREFIFGDLMCKAVPYVQAVAVAVSAWTLVMISFERYFAVCQPLRCRTWQSSWHAVKLIIVIWIVALILMLPLGCLNRLIEMERFKGKYKCREKWPSPALETAFNLALDAVLFAVPLAIMGTAYVQISWTLKKGIKDHERCVNAIPITRTSGLMIKDRSCDDEGGGKQNGKKVADKEPMLIVKWCRMTENNSDYEEDNVDEAPAEREVNGGDSLRMSRTVSTHHRRELLIGHLRSNNLEQRMAVKRKVIRMMFVVVLEFFICWTPLYTINTISSISPEYLSPLGSFGPPLFLLLSYISSCCNPITYCFMNNNFRREFRRAVGCNSKRGYLGSQAARTRSPRARLRDVQRSSPHEEDLSRNLSRRELRIDESLIITREAAVDERKIHQISSSQESGNVAFGRLPGTTRTR</sequence>
<name>A0AAJ7L3B0_9ACAR</name>
<dbReference type="PROSITE" id="PS50262">
    <property type="entry name" value="G_PROTEIN_RECEP_F1_2"/>
    <property type="match status" value="1"/>
</dbReference>
<keyword evidence="12 14" id="KW-0807">Transducer</keyword>
<proteinExistence type="inferred from homology"/>
<evidence type="ECO:0000256" key="15">
    <source>
        <dbReference type="SAM" id="MobiDB-lite"/>
    </source>
</evidence>
<dbReference type="RefSeq" id="XP_018494335.2">
    <property type="nucleotide sequence ID" value="XM_018638819.2"/>
</dbReference>
<dbReference type="InterPro" id="IPR017452">
    <property type="entry name" value="GPCR_Rhodpsn_7TM"/>
</dbReference>
<evidence type="ECO:0000256" key="7">
    <source>
        <dbReference type="ARBA" id="ARBA00023136"/>
    </source>
</evidence>
<dbReference type="PANTHER" id="PTHR24238">
    <property type="entry name" value="G-PROTEIN COUPLED RECEPTOR"/>
    <property type="match status" value="1"/>
</dbReference>
<evidence type="ECO:0000256" key="6">
    <source>
        <dbReference type="ARBA" id="ARBA00023040"/>
    </source>
</evidence>
<keyword evidence="7 16" id="KW-0472">Membrane</keyword>
<dbReference type="PRINTS" id="PR00237">
    <property type="entry name" value="GPCRRHODOPSN"/>
</dbReference>
<dbReference type="Gene3D" id="1.20.1070.10">
    <property type="entry name" value="Rhodopsin 7-helix transmembrane proteins"/>
    <property type="match status" value="1"/>
</dbReference>
<evidence type="ECO:0000313" key="18">
    <source>
        <dbReference type="Proteomes" id="UP000694867"/>
    </source>
</evidence>
<keyword evidence="8" id="KW-0564">Palmitate</keyword>
<evidence type="ECO:0000256" key="2">
    <source>
        <dbReference type="ARBA" id="ARBA00010663"/>
    </source>
</evidence>
<dbReference type="GO" id="GO:0008188">
    <property type="term" value="F:neuropeptide receptor activity"/>
    <property type="evidence" value="ECO:0007669"/>
    <property type="project" value="TreeGrafter"/>
</dbReference>
<dbReference type="InterPro" id="IPR009126">
    <property type="entry name" value="Cholcskin_rcpt"/>
</dbReference>
<dbReference type="Pfam" id="PF00001">
    <property type="entry name" value="7tm_1"/>
    <property type="match status" value="1"/>
</dbReference>
<dbReference type="PROSITE" id="PS00237">
    <property type="entry name" value="G_PROTEIN_RECEP_F1_1"/>
    <property type="match status" value="1"/>
</dbReference>
<dbReference type="InterPro" id="IPR000276">
    <property type="entry name" value="GPCR_Rhodpsn"/>
</dbReference>
<feature type="domain" description="G-protein coupled receptors family 1 profile" evidence="17">
    <location>
        <begin position="53"/>
        <end position="404"/>
    </location>
</feature>
<evidence type="ECO:0000256" key="4">
    <source>
        <dbReference type="ARBA" id="ARBA00022692"/>
    </source>
</evidence>
<feature type="transmembrane region" description="Helical" evidence="16">
    <location>
        <begin position="111"/>
        <end position="132"/>
    </location>
</feature>
<evidence type="ECO:0000256" key="12">
    <source>
        <dbReference type="ARBA" id="ARBA00023224"/>
    </source>
</evidence>
<dbReference type="PANTHER" id="PTHR24238:SF75">
    <property type="entry name" value="CHOLECYSTOKININ-LIKE RECEPTOR AT 17D1-RELATED"/>
    <property type="match status" value="1"/>
</dbReference>
<keyword evidence="9" id="KW-1015">Disulfide bond</keyword>
<evidence type="ECO:0000256" key="1">
    <source>
        <dbReference type="ARBA" id="ARBA00004651"/>
    </source>
</evidence>
<evidence type="ECO:0000259" key="17">
    <source>
        <dbReference type="PROSITE" id="PS50262"/>
    </source>
</evidence>
<evidence type="ECO:0000256" key="3">
    <source>
        <dbReference type="ARBA" id="ARBA00022475"/>
    </source>
</evidence>
<feature type="transmembrane region" description="Helical" evidence="16">
    <location>
        <begin position="37"/>
        <end position="62"/>
    </location>
</feature>
<dbReference type="PRINTS" id="PR01822">
    <property type="entry name" value="CCYSTOKININR"/>
</dbReference>
<keyword evidence="10 14" id="KW-0675">Receptor</keyword>
<evidence type="ECO:0000256" key="8">
    <source>
        <dbReference type="ARBA" id="ARBA00023139"/>
    </source>
</evidence>
<feature type="compositionally biased region" description="Basic and acidic residues" evidence="15">
    <location>
        <begin position="441"/>
        <end position="457"/>
    </location>
</feature>
<evidence type="ECO:0000256" key="10">
    <source>
        <dbReference type="ARBA" id="ARBA00023170"/>
    </source>
</evidence>
<evidence type="ECO:0000256" key="11">
    <source>
        <dbReference type="ARBA" id="ARBA00023180"/>
    </source>
</evidence>
<dbReference type="Proteomes" id="UP000694867">
    <property type="component" value="Unplaced"/>
</dbReference>
<comment type="similarity">
    <text evidence="2 14">Belongs to the G-protein coupled receptor 1 family.</text>
</comment>
<keyword evidence="11" id="KW-0325">Glycoprotein</keyword>
<feature type="transmembrane region" description="Helical" evidence="16">
    <location>
        <begin position="387"/>
        <end position="407"/>
    </location>
</feature>
<gene>
    <name evidence="19" type="primary">LOC100900772</name>
</gene>
<reference evidence="19" key="1">
    <citation type="submission" date="2025-08" db="UniProtKB">
        <authorList>
            <consortium name="RefSeq"/>
        </authorList>
    </citation>
    <scope>IDENTIFICATION</scope>
</reference>
<dbReference type="AlphaFoldDB" id="A0AAJ7L3B0"/>
<feature type="region of interest" description="Disordered" evidence="15">
    <location>
        <begin position="430"/>
        <end position="457"/>
    </location>
</feature>
<dbReference type="SUPFAM" id="SSF81321">
    <property type="entry name" value="Family A G protein-coupled receptor-like"/>
    <property type="match status" value="1"/>
</dbReference>
<dbReference type="GO" id="GO:0005886">
    <property type="term" value="C:plasma membrane"/>
    <property type="evidence" value="ECO:0007669"/>
    <property type="project" value="UniProtKB-SubCell"/>
</dbReference>
<dbReference type="GeneID" id="100900772"/>